<protein>
    <submittedName>
        <fullName evidence="2">NAD(P)H-dependent oxidoreductase</fullName>
    </submittedName>
</protein>
<keyword evidence="3" id="KW-1185">Reference proteome</keyword>
<dbReference type="OrthoDB" id="9812295at2"/>
<evidence type="ECO:0000259" key="1">
    <source>
        <dbReference type="Pfam" id="PF03358"/>
    </source>
</evidence>
<dbReference type="Proteomes" id="UP000595426">
    <property type="component" value="Chromosome"/>
</dbReference>
<evidence type="ECO:0000313" key="2">
    <source>
        <dbReference type="EMBL" id="QQN60482.1"/>
    </source>
</evidence>
<proteinExistence type="predicted"/>
<evidence type="ECO:0000313" key="3">
    <source>
        <dbReference type="Proteomes" id="UP000595426"/>
    </source>
</evidence>
<dbReference type="PANTHER" id="PTHR30543">
    <property type="entry name" value="CHROMATE REDUCTASE"/>
    <property type="match status" value="1"/>
</dbReference>
<dbReference type="GO" id="GO:0010181">
    <property type="term" value="F:FMN binding"/>
    <property type="evidence" value="ECO:0007669"/>
    <property type="project" value="TreeGrafter"/>
</dbReference>
<dbReference type="InterPro" id="IPR029039">
    <property type="entry name" value="Flavoprotein-like_sf"/>
</dbReference>
<dbReference type="EMBL" id="CP067018">
    <property type="protein sequence ID" value="QQN60482.1"/>
    <property type="molecule type" value="Genomic_DNA"/>
</dbReference>
<dbReference type="Pfam" id="PF03358">
    <property type="entry name" value="FMN_red"/>
    <property type="match status" value="1"/>
</dbReference>
<reference evidence="2 3" key="1">
    <citation type="submission" date="2020-12" db="EMBL/GenBank/DDBJ databases">
        <title>FDA dAtabase for Regulatory Grade micrObial Sequences (FDA-ARGOS): Supporting development and validation of Infectious Disease Dx tests.</title>
        <authorList>
            <person name="Kerrigan L."/>
            <person name="Long C."/>
            <person name="Tallon L."/>
            <person name="Sadzewicz L."/>
            <person name="Zhao X."/>
            <person name="Boylan J."/>
            <person name="Ott S."/>
            <person name="Bowen H."/>
            <person name="Vavikolanu K."/>
            <person name="Mehta A."/>
            <person name="Aluvathingal J."/>
            <person name="Nadendla S."/>
            <person name="Yan Y."/>
            <person name="Sichtig H."/>
        </authorList>
    </citation>
    <scope>NUCLEOTIDE SEQUENCE [LARGE SCALE GENOMIC DNA]</scope>
    <source>
        <strain evidence="2 3">FDAARGOS_1031</strain>
    </source>
</reference>
<dbReference type="GO" id="GO:0016491">
    <property type="term" value="F:oxidoreductase activity"/>
    <property type="evidence" value="ECO:0007669"/>
    <property type="project" value="InterPro"/>
</dbReference>
<gene>
    <name evidence="2" type="ORF">I6H88_07925</name>
</gene>
<dbReference type="GeneID" id="93134794"/>
<dbReference type="SUPFAM" id="SSF52218">
    <property type="entry name" value="Flavoproteins"/>
    <property type="match status" value="1"/>
</dbReference>
<organism evidence="2 3">
    <name type="scientific">Elizabethkingia bruuniana</name>
    <dbReference type="NCBI Taxonomy" id="1756149"/>
    <lineage>
        <taxon>Bacteria</taxon>
        <taxon>Pseudomonadati</taxon>
        <taxon>Bacteroidota</taxon>
        <taxon>Flavobacteriia</taxon>
        <taxon>Flavobacteriales</taxon>
        <taxon>Weeksellaceae</taxon>
        <taxon>Elizabethkingia</taxon>
    </lineage>
</organism>
<accession>A0A7T7V255</accession>
<dbReference type="RefSeq" id="WP_034871845.1">
    <property type="nucleotide sequence ID" value="NZ_CAJJUP010000003.1"/>
</dbReference>
<feature type="domain" description="NADPH-dependent FMN reductase-like" evidence="1">
    <location>
        <begin position="3"/>
        <end position="138"/>
    </location>
</feature>
<dbReference type="InterPro" id="IPR050712">
    <property type="entry name" value="NAD(P)H-dep_reductase"/>
</dbReference>
<dbReference type="AlphaFoldDB" id="A0A7T7V255"/>
<dbReference type="KEGG" id="egm:AYC65_17900"/>
<dbReference type="Gene3D" id="3.40.50.360">
    <property type="match status" value="1"/>
</dbReference>
<dbReference type="PANTHER" id="PTHR30543:SF21">
    <property type="entry name" value="NAD(P)H-DEPENDENT FMN REDUCTASE LOT6"/>
    <property type="match status" value="1"/>
</dbReference>
<dbReference type="InterPro" id="IPR005025">
    <property type="entry name" value="FMN_Rdtase-like_dom"/>
</dbReference>
<sequence length="174" mass="19520">MKPRILAVIGSVRPNSSNQKIVEKIEELLYHDFTFSYFNGLTNLPYFNPDQAFENTPEKVVAFREEIQNTDIVLICTPEYIFSIPGVLKNALEWFVATDIFNQKPVALITASASGEKGQEELHLIMKTLGAKFSEESTLLIPGVKGRFSTDGQLTDPNTIRALQKLSENIKTLL</sequence>
<name>A0A7T7V255_9FLAO</name>
<dbReference type="GO" id="GO:0005829">
    <property type="term" value="C:cytosol"/>
    <property type="evidence" value="ECO:0007669"/>
    <property type="project" value="TreeGrafter"/>
</dbReference>